<proteinExistence type="predicted"/>
<feature type="coiled-coil region" evidence="1">
    <location>
        <begin position="486"/>
        <end position="527"/>
    </location>
</feature>
<dbReference type="Proteomes" id="UP000000599">
    <property type="component" value="Chromosome B"/>
</dbReference>
<organism evidence="3 4">
    <name type="scientific">Debaryomyces hansenii (strain ATCC 36239 / CBS 767 / BCRC 21394 / JCM 1990 / NBRC 0083 / IGC 2968)</name>
    <name type="common">Yeast</name>
    <name type="synonym">Torulaspora hansenii</name>
    <dbReference type="NCBI Taxonomy" id="284592"/>
    <lineage>
        <taxon>Eukaryota</taxon>
        <taxon>Fungi</taxon>
        <taxon>Dikarya</taxon>
        <taxon>Ascomycota</taxon>
        <taxon>Saccharomycotina</taxon>
        <taxon>Pichiomycetes</taxon>
        <taxon>Debaryomycetaceae</taxon>
        <taxon>Debaryomyces</taxon>
    </lineage>
</organism>
<dbReference type="OrthoDB" id="4023733at2759"/>
<dbReference type="STRING" id="284592.B5RT09"/>
<sequence length="847" mass="98023">MFKRFLPTPAPSNPISNHGETLFDLEASSGNSSKQSDCSSEQINKSDIPTLRRRHSFVTTYAESVLEEEINRTNGNADLSIDPFDSSNTLKRSKSLSFNLSRRPSFSTLRKKVPKSVHFEPSEEVIEVSKYNSKPTVVPILYGTSETFEGRSKEKPSVFRPNLGEKRGTQNQLGHIQMNVLGSQESEIQRRYSLFSEERIISESEFEESQASQKEVLSDNVLTSESISNSPITNMEEYEESENDNSCLFTEYSQENRYDENSIENNKKAYDDSEKSVQEDEVVNNNERQMMRAIVQNLAKIGNYELEDIEYEIDHSSWQGILDCSEKAKDAISVKDTEIAQLENQLKEKDNGEFEKVHILQEECVRLQNELNSCKIAKEQVSTKYDSLVGLNNELEMNEKCLRNDIMQLETDLSSSVSRLQVECGSREEIFTLIKRYDCGEELSDSVDVLKDYIEELFLKNERVIKENDSLLEHQSQMKNEITSLEESLKTTLDSEQETLKSVTDENERLKTNLEKLQLKLNDSDMIAKEKMNEQIKILAEKDLQISKFKSQVVFLKEEKEYSQAKLSEYLADVEEANKQIKEELVFRNQMEKVYNELKTRMKETESLLHKEVKVANDQLIIKQSELTELSDINSKIKQEMVTISEELKSIKDEKKTLVVENQKYVRGNAEYKLNLNLLQEHIKKSNKNVDIMSKEYLMVLKSNEIISNAIKRFAVATFQSLEPVMYEESREYFRKIYSDLLQQTLFSQGKVSTIESVSQFITRCISDIVCQYLENETLLQSEVENRNNNYQRMLDKLTKIMEDNISNAYNSKENINDIGITRKLQSKNKMGMESHRRGIVYKNPNQ</sequence>
<dbReference type="RefSeq" id="XP_002770113.1">
    <property type="nucleotide sequence ID" value="XM_002770067.1"/>
</dbReference>
<feature type="region of interest" description="Disordered" evidence="2">
    <location>
        <begin position="25"/>
        <end position="46"/>
    </location>
</feature>
<accession>B5RT09</accession>
<dbReference type="VEuPathDB" id="FungiDB:DEHA2B11110g"/>
<dbReference type="InParanoid" id="B5RT09"/>
<dbReference type="GeneID" id="8998232"/>
<evidence type="ECO:0000313" key="3">
    <source>
        <dbReference type="EMBL" id="CAR65482.1"/>
    </source>
</evidence>
<feature type="compositionally biased region" description="Polar residues" evidence="2">
    <location>
        <begin position="28"/>
        <end position="46"/>
    </location>
</feature>
<dbReference type="AlphaFoldDB" id="B5RT09"/>
<dbReference type="OMA" id="MSKEYLM"/>
<feature type="region of interest" description="Disordered" evidence="2">
    <location>
        <begin position="1"/>
        <end position="20"/>
    </location>
</feature>
<keyword evidence="1" id="KW-0175">Coiled coil</keyword>
<protein>
    <submittedName>
        <fullName evidence="3">DEHA2B11110p</fullName>
    </submittedName>
</protein>
<reference evidence="3 4" key="1">
    <citation type="journal article" date="2004" name="Nature">
        <title>Genome evolution in yeasts.</title>
        <authorList>
            <consortium name="Genolevures"/>
            <person name="Dujon B."/>
            <person name="Sherman D."/>
            <person name="Fischer G."/>
            <person name="Durrens P."/>
            <person name="Casaregola S."/>
            <person name="Lafontaine I."/>
            <person name="de Montigny J."/>
            <person name="Marck C."/>
            <person name="Neuveglise C."/>
            <person name="Talla E."/>
            <person name="Goffard N."/>
            <person name="Frangeul L."/>
            <person name="Aigle M."/>
            <person name="Anthouard V."/>
            <person name="Babour A."/>
            <person name="Barbe V."/>
            <person name="Barnay S."/>
            <person name="Blanchin S."/>
            <person name="Beckerich J.M."/>
            <person name="Beyne E."/>
            <person name="Bleykasten C."/>
            <person name="Boisrame A."/>
            <person name="Boyer J."/>
            <person name="Cattolico L."/>
            <person name="Confanioleri F."/>
            <person name="de Daruvar A."/>
            <person name="Despons L."/>
            <person name="Fabre E."/>
            <person name="Fairhead C."/>
            <person name="Ferry-Dumazet H."/>
            <person name="Groppi A."/>
            <person name="Hantraye F."/>
            <person name="Hennequin C."/>
            <person name="Jauniaux N."/>
            <person name="Joyet P."/>
            <person name="Kachouri R."/>
            <person name="Kerrest A."/>
            <person name="Koszul R."/>
            <person name="Lemaire M."/>
            <person name="Lesur I."/>
            <person name="Ma L."/>
            <person name="Muller H."/>
            <person name="Nicaud J.M."/>
            <person name="Nikolski M."/>
            <person name="Oztas S."/>
            <person name="Ozier-Kalogeropoulos O."/>
            <person name="Pellenz S."/>
            <person name="Potier S."/>
            <person name="Richard G.F."/>
            <person name="Straub M.L."/>
            <person name="Suleau A."/>
            <person name="Swennene D."/>
            <person name="Tekaia F."/>
            <person name="Wesolowski-Louvel M."/>
            <person name="Westhof E."/>
            <person name="Wirth B."/>
            <person name="Zeniou-Meyer M."/>
            <person name="Zivanovic I."/>
            <person name="Bolotin-Fukuhara M."/>
            <person name="Thierry A."/>
            <person name="Bouchier C."/>
            <person name="Caudron B."/>
            <person name="Scarpelli C."/>
            <person name="Gaillardin C."/>
            <person name="Weissenbach J."/>
            <person name="Wincker P."/>
            <person name="Souciet J.L."/>
        </authorList>
    </citation>
    <scope>NUCLEOTIDE SEQUENCE [LARGE SCALE GENOMIC DNA]</scope>
    <source>
        <strain evidence="4">ATCC 36239 / CBS 767 / BCRC 21394 / JCM 1990 / NBRC 0083 / IGC 2968</strain>
    </source>
</reference>
<evidence type="ECO:0000313" key="4">
    <source>
        <dbReference type="Proteomes" id="UP000000599"/>
    </source>
</evidence>
<dbReference type="KEGG" id="dha:DEHA2B11110g"/>
<evidence type="ECO:0000256" key="2">
    <source>
        <dbReference type="SAM" id="MobiDB-lite"/>
    </source>
</evidence>
<evidence type="ECO:0000256" key="1">
    <source>
        <dbReference type="SAM" id="Coils"/>
    </source>
</evidence>
<feature type="coiled-coil region" evidence="1">
    <location>
        <begin position="564"/>
        <end position="608"/>
    </location>
</feature>
<name>B5RT09_DEBHA</name>
<dbReference type="eggNOG" id="ENOG502RQDU">
    <property type="taxonomic scope" value="Eukaryota"/>
</dbReference>
<dbReference type="EMBL" id="CR382134">
    <property type="protein sequence ID" value="CAR65482.1"/>
    <property type="molecule type" value="Genomic_DNA"/>
</dbReference>
<dbReference type="HOGENOM" id="CLU_336496_0_0_1"/>
<feature type="region of interest" description="Disordered" evidence="2">
    <location>
        <begin position="256"/>
        <end position="278"/>
    </location>
</feature>
<feature type="coiled-coil region" evidence="1">
    <location>
        <begin position="325"/>
        <end position="412"/>
    </location>
</feature>
<gene>
    <name evidence="3" type="ordered locus">DEHA2B11110g</name>
</gene>
<feature type="coiled-coil region" evidence="1">
    <location>
        <begin position="634"/>
        <end position="696"/>
    </location>
</feature>
<keyword evidence="4" id="KW-1185">Reference proteome</keyword>